<dbReference type="KEGG" id="mbur:EQU24_12590"/>
<dbReference type="AlphaFoldDB" id="A0A4P9URK7"/>
<name>A0A4P9URK7_METBY</name>
<protein>
    <submittedName>
        <fullName evidence="1">C4-dicarboxylate ABC transporter</fullName>
    </submittedName>
</protein>
<dbReference type="Proteomes" id="UP000305881">
    <property type="component" value="Chromosome"/>
</dbReference>
<evidence type="ECO:0000313" key="2">
    <source>
        <dbReference type="Proteomes" id="UP000305881"/>
    </source>
</evidence>
<reference evidence="2" key="1">
    <citation type="journal article" date="2019" name="J. Bacteriol.">
        <title>A Mutagenic Screen Identifies a TonB-Dependent Receptor Required for the Lanthanide Metal Switch in the Type I Methanotroph 'Methylotuvimicrobium buryatense' 5GB1C.</title>
        <authorList>
            <person name="Groom J.D."/>
            <person name="Ford S.M."/>
            <person name="Pesesky M.W."/>
            <person name="Lidstrom M.E."/>
        </authorList>
    </citation>
    <scope>NUCLEOTIDE SEQUENCE [LARGE SCALE GENOMIC DNA]</scope>
    <source>
        <strain evidence="2">5GB1C</strain>
    </source>
</reference>
<keyword evidence="2" id="KW-1185">Reference proteome</keyword>
<sequence length="702" mass="77179">MATVIYRLVFFPVDRYGYWLLCAMKTLGISSCLLMSSTVMALDSVGLRISTIEAEGWQLEGIEIRLSEFAAPSQNIVLSVQSLGLPAPFDEITFVSIECSDFSWRDEEIHCFKGRAEIKSAWLQSPAFDFRFSIGPRRSEVRIERLKAGGGEVAVHASVEDERWALQVNSRGLQSDAIKPFIDSDDFQIGAGRADIDVLAEGPGIELDKLSVYASLKGLSAQATDGSLAGEDIDAIWSLRAGSATGNWQWLSRAEFSKGGLYIEPWFVELSPETVSINSAGTWYVDSRRVDIAHVDFRHPGVFEVSGSGQVKTIPSLSLEQGRFFVQAENLQSVSGIYLDSLLLGTPAEGMSLSGRLSADASIYNNALLDLALNVSSLNVSDSQSRLALIDGIGVLHWSGREGPARPSVFSWQRLQLGNVPVDSAQVSFLTEATSFRLLNKSRLPLLGGALTIERFDWTARENDEHDLFFIGELENISLEKLTQALDWTPMSGTISGRIPGVDYRDNKLALDGELTIDVFDGRVTISQLASSGLFSEFSQFYGSVEIENLDLALLTSKFKFGGIEGRLSGFVRDLYLENWQPATFFAWLGTPDDDDSRHRISQTAVENLASIGGGGANDLISRTFLGFFETFGYERLGIGCYLHNGVCQLTGVEPAEQGYYIVKGGGLPRIDVMGYNPRVDWNVLLERLKRITMASDDMVIE</sequence>
<accession>A0A4P9URK7</accession>
<organism evidence="1 2">
    <name type="scientific">Methylotuvimicrobium buryatense</name>
    <name type="common">Methylomicrobium buryatense</name>
    <dbReference type="NCBI Taxonomy" id="95641"/>
    <lineage>
        <taxon>Bacteria</taxon>
        <taxon>Pseudomonadati</taxon>
        <taxon>Pseudomonadota</taxon>
        <taxon>Gammaproteobacteria</taxon>
        <taxon>Methylococcales</taxon>
        <taxon>Methylococcaceae</taxon>
        <taxon>Methylotuvimicrobium</taxon>
    </lineage>
</organism>
<proteinExistence type="predicted"/>
<dbReference type="STRING" id="675511.GCA_000341735_00523"/>
<evidence type="ECO:0000313" key="1">
    <source>
        <dbReference type="EMBL" id="QCW82981.1"/>
    </source>
</evidence>
<dbReference type="EMBL" id="CP035467">
    <property type="protein sequence ID" value="QCW82981.1"/>
    <property type="molecule type" value="Genomic_DNA"/>
</dbReference>
<gene>
    <name evidence="1" type="ORF">EQU24_12590</name>
</gene>